<dbReference type="GO" id="GO:0032543">
    <property type="term" value="P:mitochondrial translation"/>
    <property type="evidence" value="ECO:0007669"/>
    <property type="project" value="InterPro"/>
</dbReference>
<accession>A0AAE1D9I2</accession>
<dbReference type="Proteomes" id="UP001283361">
    <property type="component" value="Unassembled WGS sequence"/>
</dbReference>
<evidence type="ECO:0000259" key="5">
    <source>
        <dbReference type="Pfam" id="PF17177"/>
    </source>
</evidence>
<dbReference type="PANTHER" id="PTHR16276">
    <property type="entry name" value="PENTATRICOPEPTIDE REPEAT DOMAIN-CONTAINING PROTEIN 3"/>
    <property type="match status" value="1"/>
</dbReference>
<protein>
    <recommendedName>
        <fullName evidence="5">PROP1-like PPR domain-containing protein</fullName>
    </recommendedName>
</protein>
<dbReference type="AlphaFoldDB" id="A0AAE1D9I2"/>
<gene>
    <name evidence="6" type="ORF">RRG08_006046</name>
</gene>
<comment type="subcellular location">
    <subcellularLocation>
        <location evidence="1">Mitochondrion</location>
    </subcellularLocation>
</comment>
<evidence type="ECO:0000256" key="4">
    <source>
        <dbReference type="ARBA" id="ARBA00023128"/>
    </source>
</evidence>
<keyword evidence="2" id="KW-0677">Repeat</keyword>
<dbReference type="Pfam" id="PF17177">
    <property type="entry name" value="PPR_long"/>
    <property type="match status" value="1"/>
</dbReference>
<dbReference type="Pfam" id="PF22330">
    <property type="entry name" value="Rib_mS39_PPR"/>
    <property type="match status" value="1"/>
</dbReference>
<name>A0AAE1D9I2_9GAST</name>
<dbReference type="InterPro" id="IPR037387">
    <property type="entry name" value="PTCD3"/>
</dbReference>
<evidence type="ECO:0000256" key="1">
    <source>
        <dbReference type="ARBA" id="ARBA00004173"/>
    </source>
</evidence>
<organism evidence="6 7">
    <name type="scientific">Elysia crispata</name>
    <name type="common">lettuce slug</name>
    <dbReference type="NCBI Taxonomy" id="231223"/>
    <lineage>
        <taxon>Eukaryota</taxon>
        <taxon>Metazoa</taxon>
        <taxon>Spiralia</taxon>
        <taxon>Lophotrochozoa</taxon>
        <taxon>Mollusca</taxon>
        <taxon>Gastropoda</taxon>
        <taxon>Heterobranchia</taxon>
        <taxon>Euthyneura</taxon>
        <taxon>Panpulmonata</taxon>
        <taxon>Sacoglossa</taxon>
        <taxon>Placobranchoidea</taxon>
        <taxon>Plakobranchidae</taxon>
        <taxon>Elysia</taxon>
    </lineage>
</organism>
<dbReference type="InterPro" id="IPR033443">
    <property type="entry name" value="PROP1-like_PPR_dom"/>
</dbReference>
<dbReference type="Gene3D" id="1.25.40.10">
    <property type="entry name" value="Tetratricopeptide repeat domain"/>
    <property type="match status" value="1"/>
</dbReference>
<dbReference type="GO" id="GO:0043024">
    <property type="term" value="F:ribosomal small subunit binding"/>
    <property type="evidence" value="ECO:0007669"/>
    <property type="project" value="InterPro"/>
</dbReference>
<evidence type="ECO:0000313" key="6">
    <source>
        <dbReference type="EMBL" id="KAK3762301.1"/>
    </source>
</evidence>
<feature type="domain" description="PROP1-like PPR" evidence="5">
    <location>
        <begin position="278"/>
        <end position="389"/>
    </location>
</feature>
<keyword evidence="7" id="KW-1185">Reference proteome</keyword>
<dbReference type="InterPro" id="IPR011990">
    <property type="entry name" value="TPR-like_helical_dom_sf"/>
</dbReference>
<dbReference type="EMBL" id="JAWDGP010004725">
    <property type="protein sequence ID" value="KAK3762301.1"/>
    <property type="molecule type" value="Genomic_DNA"/>
</dbReference>
<comment type="caution">
    <text evidence="6">The sequence shown here is derived from an EMBL/GenBank/DDBJ whole genome shotgun (WGS) entry which is preliminary data.</text>
</comment>
<proteinExistence type="predicted"/>
<dbReference type="GO" id="GO:0019843">
    <property type="term" value="F:rRNA binding"/>
    <property type="evidence" value="ECO:0007669"/>
    <property type="project" value="InterPro"/>
</dbReference>
<dbReference type="GO" id="GO:0005739">
    <property type="term" value="C:mitochondrion"/>
    <property type="evidence" value="ECO:0007669"/>
    <property type="project" value="UniProtKB-SubCell"/>
</dbReference>
<reference evidence="6" key="1">
    <citation type="journal article" date="2023" name="G3 (Bethesda)">
        <title>A reference genome for the long-term kleptoplast-retaining sea slug Elysia crispata morphotype clarki.</title>
        <authorList>
            <person name="Eastman K.E."/>
            <person name="Pendleton A.L."/>
            <person name="Shaikh M.A."/>
            <person name="Suttiyut T."/>
            <person name="Ogas R."/>
            <person name="Tomko P."/>
            <person name="Gavelis G."/>
            <person name="Widhalm J.R."/>
            <person name="Wisecaver J.H."/>
        </authorList>
    </citation>
    <scope>NUCLEOTIDE SEQUENCE</scope>
    <source>
        <strain evidence="6">ECLA1</strain>
    </source>
</reference>
<sequence length="693" mass="79141">MAARVGQSSNLTLIVCNRLLFEQVRRRLSTSGLLSAASWTIRSKSKREKILYEAPKSIPVDKVIKKSEVQDIFIPQKIRRSPTAILEALASTVRNDINQPIYSTIDDPFLYSTTDRVKKSHLAAFESGRKAAQHMLALYPDYFTQIWEEPLPDGWKEGTGNLYTEPCEAALIERIAKRKVTEAVDMYRTIVSKGETLSQESQEKLLELLVVFNCKDPEEESDIGSYINAPDYRTFSPFPPNTWKKGNAAEEVFDALPEQSASAYCQMIRGMAANYHKEGVMSMFNAMKANKMPVDVETYNAILKVASLDTETMDDVKLFIETILKDMAENKVNPNERTFISAMINCRRLSRWSGSKKFVLALLSEMKACGIEPGLSTYVEILHIFYYFKDKTSKTPELFEQVLKDLEGKEFECKTENDVQFFRSVMGMIAAHFPDSKLALRVHELLQHGKNKDLLSNRQAQYGYYSDLFSVIIPLEHVDVVMDLYREVVPYIFFPTSETYKLILESIEMHENYHYVPEVYADLQWTSMFKDFDFLSRFTQTLAKRKHEAKLQNEICMIASSLMDQWATKQQLHDALPVNGVVIGNLIITHLNNDDLKTAWSLFQTYRNNRRMRGADPSEDSLTQLAKHVISSQDFEDTKEILHVMSILDYNISSLVEKSLQNMSLSDMERNYIQGLSTGSISSSSSSDSSDSD</sequence>
<keyword evidence="3" id="KW-0809">Transit peptide</keyword>
<evidence type="ECO:0000313" key="7">
    <source>
        <dbReference type="Proteomes" id="UP001283361"/>
    </source>
</evidence>
<dbReference type="PANTHER" id="PTHR16276:SF1">
    <property type="entry name" value="SMALL RIBOSOMAL SUBUNIT PROTEIN MS39"/>
    <property type="match status" value="1"/>
</dbReference>
<keyword evidence="4" id="KW-0496">Mitochondrion</keyword>
<evidence type="ECO:0000256" key="3">
    <source>
        <dbReference type="ARBA" id="ARBA00022946"/>
    </source>
</evidence>
<dbReference type="InterPro" id="IPR055063">
    <property type="entry name" value="Rib_mS39_PPR"/>
</dbReference>
<evidence type="ECO:0000256" key="2">
    <source>
        <dbReference type="ARBA" id="ARBA00022737"/>
    </source>
</evidence>